<evidence type="ECO:0000259" key="5">
    <source>
        <dbReference type="Pfam" id="PF01467"/>
    </source>
</evidence>
<dbReference type="NCBIfam" id="TIGR00125">
    <property type="entry name" value="cyt_tran_rel"/>
    <property type="match status" value="1"/>
</dbReference>
<organism evidence="6 7">
    <name type="scientific">Nitrosotalea devaniterrae</name>
    <dbReference type="NCBI Taxonomy" id="1078905"/>
    <lineage>
        <taxon>Archaea</taxon>
        <taxon>Nitrososphaerota</taxon>
        <taxon>Nitrososphaeria</taxon>
        <taxon>Nitrosotaleales</taxon>
        <taxon>Nitrosotaleaceae</taxon>
        <taxon>Nitrosotalea</taxon>
    </lineage>
</organism>
<dbReference type="GO" id="GO:0000309">
    <property type="term" value="F:nicotinamide-nucleotide adenylyltransferase activity"/>
    <property type="evidence" value="ECO:0007669"/>
    <property type="project" value="UniProtKB-UniRule"/>
</dbReference>
<comment type="similarity">
    <text evidence="1 4">Belongs to the archaeal NMN adenylyltransferase family.</text>
</comment>
<dbReference type="NCBIfam" id="NF002243">
    <property type="entry name" value="PRK01153.1"/>
    <property type="match status" value="1"/>
</dbReference>
<evidence type="ECO:0000256" key="1">
    <source>
        <dbReference type="ARBA" id="ARBA00010124"/>
    </source>
</evidence>
<dbReference type="Gene3D" id="3.40.50.620">
    <property type="entry name" value="HUPs"/>
    <property type="match status" value="1"/>
</dbReference>
<evidence type="ECO:0000313" key="7">
    <source>
        <dbReference type="Proteomes" id="UP000196239"/>
    </source>
</evidence>
<evidence type="ECO:0000256" key="2">
    <source>
        <dbReference type="ARBA" id="ARBA00022679"/>
    </source>
</evidence>
<dbReference type="GO" id="GO:0005737">
    <property type="term" value="C:cytoplasm"/>
    <property type="evidence" value="ECO:0007669"/>
    <property type="project" value="UniProtKB-SubCell"/>
</dbReference>
<dbReference type="UniPathway" id="UPA00253">
    <property type="reaction ID" value="UER00600"/>
</dbReference>
<dbReference type="Pfam" id="PF01467">
    <property type="entry name" value="CTP_transf_like"/>
    <property type="match status" value="1"/>
</dbReference>
<dbReference type="Proteomes" id="UP000196239">
    <property type="component" value="Chromosome 1"/>
</dbReference>
<name>A0A128A640_9ARCH</name>
<dbReference type="InterPro" id="IPR014729">
    <property type="entry name" value="Rossmann-like_a/b/a_fold"/>
</dbReference>
<keyword evidence="4" id="KW-0520">NAD</keyword>
<keyword evidence="3 4" id="KW-0548">Nucleotidyltransferase</keyword>
<protein>
    <recommendedName>
        <fullName evidence="4">Nicotinamide-nucleotide adenylyltransferase</fullName>
        <ecNumber evidence="4">2.7.7.1</ecNumber>
    </recommendedName>
    <alternativeName>
        <fullName evidence="4">NAD(+) diphosphorylase</fullName>
    </alternativeName>
    <alternativeName>
        <fullName evidence="4">NAD(+) pyrophosphorylase</fullName>
    </alternativeName>
    <alternativeName>
        <fullName evidence="4">NMN adenylyltransferase</fullName>
    </alternativeName>
</protein>
<dbReference type="InterPro" id="IPR006418">
    <property type="entry name" value="NMN_Atrans_arc"/>
</dbReference>
<reference evidence="7" key="1">
    <citation type="submission" date="2015-10" db="EMBL/GenBank/DDBJ databases">
        <authorList>
            <person name="Lehtovirta-Morley L.E."/>
            <person name="Vieille C."/>
        </authorList>
    </citation>
    <scope>NUCLEOTIDE SEQUENCE [LARGE SCALE GENOMIC DNA]</scope>
</reference>
<proteinExistence type="inferred from homology"/>
<dbReference type="AlphaFoldDB" id="A0A128A640"/>
<keyword evidence="7" id="KW-1185">Reference proteome</keyword>
<gene>
    <name evidence="6" type="ORF">NDEV_2062</name>
</gene>
<keyword evidence="4" id="KW-0662">Pyridine nucleotide biosynthesis</keyword>
<dbReference type="PANTHER" id="PTHR21342:SF0">
    <property type="entry name" value="BIFUNCTIONAL NMN ADENYLYLTRANSFERASE_NUDIX HYDROLASE"/>
    <property type="match status" value="1"/>
</dbReference>
<keyword evidence="2 4" id="KW-0808">Transferase</keyword>
<comment type="catalytic activity">
    <reaction evidence="4">
        <text>beta-nicotinamide D-ribonucleotide + ATP + H(+) = diphosphate + NAD(+)</text>
        <dbReference type="Rhea" id="RHEA:21360"/>
        <dbReference type="ChEBI" id="CHEBI:14649"/>
        <dbReference type="ChEBI" id="CHEBI:15378"/>
        <dbReference type="ChEBI" id="CHEBI:30616"/>
        <dbReference type="ChEBI" id="CHEBI:33019"/>
        <dbReference type="ChEBI" id="CHEBI:57540"/>
        <dbReference type="EC" id="2.7.7.1"/>
    </reaction>
</comment>
<dbReference type="HAMAP" id="MF_00243">
    <property type="entry name" value="NMN_adenylyltr"/>
    <property type="match status" value="1"/>
</dbReference>
<dbReference type="SUPFAM" id="SSF52374">
    <property type="entry name" value="Nucleotidylyl transferase"/>
    <property type="match status" value="1"/>
</dbReference>
<sequence>MYNKISTMDGLLIGRFQPFHKGHLEAVHIGLSKVDNLWIGIGSSNKSHEKRNPFTADERKEMILSSLDSKTLERVKIFFVPDTGDHDMWTYHVDSIVPPYDMVFSNDEFTITLYKKRGKTVFEVPLFKRDMISGTNIRELIANGKNWSDLVPEGTKQVLLKIDAKSRLAKIL</sequence>
<evidence type="ECO:0000256" key="3">
    <source>
        <dbReference type="ARBA" id="ARBA00022695"/>
    </source>
</evidence>
<comment type="subcellular location">
    <subcellularLocation>
        <location evidence="4">Cytoplasm</location>
    </subcellularLocation>
</comment>
<accession>A0A128A640</accession>
<feature type="domain" description="Cytidyltransferase-like" evidence="5">
    <location>
        <begin position="12"/>
        <end position="139"/>
    </location>
</feature>
<dbReference type="KEGG" id="ndv:NDEV_2062"/>
<dbReference type="EC" id="2.7.7.1" evidence="4"/>
<dbReference type="PANTHER" id="PTHR21342">
    <property type="entry name" value="PHOSPHOPANTETHEINE ADENYLYLTRANSFERASE"/>
    <property type="match status" value="1"/>
</dbReference>
<comment type="pathway">
    <text evidence="4">Cofactor biosynthesis; NAD(+) biosynthesis; NAD(+) from nicotinamide D-ribonucleotide: step 1/1.</text>
</comment>
<keyword evidence="4" id="KW-0067">ATP-binding</keyword>
<dbReference type="GO" id="GO:0009435">
    <property type="term" value="P:NAD+ biosynthetic process"/>
    <property type="evidence" value="ECO:0007669"/>
    <property type="project" value="UniProtKB-UniRule"/>
</dbReference>
<keyword evidence="4" id="KW-0963">Cytoplasm</keyword>
<dbReference type="EMBL" id="LN890280">
    <property type="protein sequence ID" value="CUR52824.1"/>
    <property type="molecule type" value="Genomic_DNA"/>
</dbReference>
<dbReference type="GO" id="GO:0005524">
    <property type="term" value="F:ATP binding"/>
    <property type="evidence" value="ECO:0007669"/>
    <property type="project" value="UniProtKB-KW"/>
</dbReference>
<keyword evidence="4" id="KW-0547">Nucleotide-binding</keyword>
<dbReference type="InterPro" id="IPR004821">
    <property type="entry name" value="Cyt_trans-like"/>
</dbReference>
<evidence type="ECO:0000256" key="4">
    <source>
        <dbReference type="HAMAP-Rule" id="MF_00243"/>
    </source>
</evidence>
<evidence type="ECO:0000313" key="6">
    <source>
        <dbReference type="EMBL" id="CUR52824.1"/>
    </source>
</evidence>